<evidence type="ECO:0000313" key="2">
    <source>
        <dbReference type="EMBL" id="KAF2767246.1"/>
    </source>
</evidence>
<sequence length="308" mass="34861">MDPFSDPEPEDGCMDQPTSCTEDMSDAMSITSPLVANAPMDQAAYCAKDGLNAMSTIRSRIIQATPVPTSVDMPRQYFAKDSWSNGIPSVWAINNDIPGHYTPKCSASYEIVFPPKVYHHVRVTQKPWRNVKDLPEILCLSSMNPRHFAYEPFLILHKLDLGSTASASSAQDRLQSLFSKILLPSSRKMEFSNRSFENVMTDISYRFLEKVKRGTKVVQNHRTYEAQYPHDISQWLLSQVAAMKVAGFLGCQRDIVRAEFAVRRARDLCTWFSMVGQDNVNVEGLEAEVEMWQRVIERLSETSRGLHG</sequence>
<evidence type="ECO:0000313" key="3">
    <source>
        <dbReference type="Proteomes" id="UP000799436"/>
    </source>
</evidence>
<dbReference type="AlphaFoldDB" id="A0A6G1L342"/>
<feature type="compositionally biased region" description="Acidic residues" evidence="1">
    <location>
        <begin position="1"/>
        <end position="13"/>
    </location>
</feature>
<feature type="region of interest" description="Disordered" evidence="1">
    <location>
        <begin position="1"/>
        <end position="24"/>
    </location>
</feature>
<accession>A0A6G1L342</accession>
<proteinExistence type="predicted"/>
<protein>
    <submittedName>
        <fullName evidence="2">Uncharacterized protein</fullName>
    </submittedName>
</protein>
<dbReference type="OrthoDB" id="10324476at2759"/>
<dbReference type="EMBL" id="ML995859">
    <property type="protein sequence ID" value="KAF2767246.1"/>
    <property type="molecule type" value="Genomic_DNA"/>
</dbReference>
<keyword evidence="3" id="KW-1185">Reference proteome</keyword>
<gene>
    <name evidence="2" type="ORF">EJ03DRAFT_329400</name>
</gene>
<dbReference type="Proteomes" id="UP000799436">
    <property type="component" value="Unassembled WGS sequence"/>
</dbReference>
<organism evidence="2 3">
    <name type="scientific">Teratosphaeria nubilosa</name>
    <dbReference type="NCBI Taxonomy" id="161662"/>
    <lineage>
        <taxon>Eukaryota</taxon>
        <taxon>Fungi</taxon>
        <taxon>Dikarya</taxon>
        <taxon>Ascomycota</taxon>
        <taxon>Pezizomycotina</taxon>
        <taxon>Dothideomycetes</taxon>
        <taxon>Dothideomycetidae</taxon>
        <taxon>Mycosphaerellales</taxon>
        <taxon>Teratosphaeriaceae</taxon>
        <taxon>Teratosphaeria</taxon>
    </lineage>
</organism>
<evidence type="ECO:0000256" key="1">
    <source>
        <dbReference type="SAM" id="MobiDB-lite"/>
    </source>
</evidence>
<name>A0A6G1L342_9PEZI</name>
<reference evidence="2" key="1">
    <citation type="journal article" date="2020" name="Stud. Mycol.">
        <title>101 Dothideomycetes genomes: a test case for predicting lifestyles and emergence of pathogens.</title>
        <authorList>
            <person name="Haridas S."/>
            <person name="Albert R."/>
            <person name="Binder M."/>
            <person name="Bloem J."/>
            <person name="Labutti K."/>
            <person name="Salamov A."/>
            <person name="Andreopoulos B."/>
            <person name="Baker S."/>
            <person name="Barry K."/>
            <person name="Bills G."/>
            <person name="Bluhm B."/>
            <person name="Cannon C."/>
            <person name="Castanera R."/>
            <person name="Culley D."/>
            <person name="Daum C."/>
            <person name="Ezra D."/>
            <person name="Gonzalez J."/>
            <person name="Henrissat B."/>
            <person name="Kuo A."/>
            <person name="Liang C."/>
            <person name="Lipzen A."/>
            <person name="Lutzoni F."/>
            <person name="Magnuson J."/>
            <person name="Mondo S."/>
            <person name="Nolan M."/>
            <person name="Ohm R."/>
            <person name="Pangilinan J."/>
            <person name="Park H.-J."/>
            <person name="Ramirez L."/>
            <person name="Alfaro M."/>
            <person name="Sun H."/>
            <person name="Tritt A."/>
            <person name="Yoshinaga Y."/>
            <person name="Zwiers L.-H."/>
            <person name="Turgeon B."/>
            <person name="Goodwin S."/>
            <person name="Spatafora J."/>
            <person name="Crous P."/>
            <person name="Grigoriev I."/>
        </authorList>
    </citation>
    <scope>NUCLEOTIDE SEQUENCE</scope>
    <source>
        <strain evidence="2">CBS 116005</strain>
    </source>
</reference>